<gene>
    <name evidence="3" type="ORF">ACFPJA_04315</name>
</gene>
<dbReference type="AlphaFoldDB" id="A0ABD5QP43"/>
<comment type="caution">
    <text evidence="3">The sequence shown here is derived from an EMBL/GenBank/DDBJ whole genome shotgun (WGS) entry which is preliminary data.</text>
</comment>
<sequence>MQVLRGRDASPRIDRDHTARLLDDAAEGRPGVRVWAPPGQIAFGRRDAREPGYGRARRAAATAGFAPIRRDVGGRAVAYTGDTLAFALAIPIDDDRGSIDERYATVTRAVRSALEASGAGISSGEPPDSFCPGDHSLRVGGGESEGGKLAGIAQRVRSDAALVAGCVVVSRHDARGIATVLDPVYDALDVPFDPGSVGSVEAADGSSDVGRIARAVERALVEQAPGDSRRIERVGIEPW</sequence>
<dbReference type="GO" id="GO:0016874">
    <property type="term" value="F:ligase activity"/>
    <property type="evidence" value="ECO:0007669"/>
    <property type="project" value="UniProtKB-KW"/>
</dbReference>
<keyword evidence="3" id="KW-0436">Ligase</keyword>
<evidence type="ECO:0000256" key="1">
    <source>
        <dbReference type="SAM" id="MobiDB-lite"/>
    </source>
</evidence>
<organism evidence="3 4">
    <name type="scientific">Halorubrum glutamatedens</name>
    <dbReference type="NCBI Taxonomy" id="2707018"/>
    <lineage>
        <taxon>Archaea</taxon>
        <taxon>Methanobacteriati</taxon>
        <taxon>Methanobacteriota</taxon>
        <taxon>Stenosarchaea group</taxon>
        <taxon>Halobacteria</taxon>
        <taxon>Halobacteriales</taxon>
        <taxon>Haloferacaceae</taxon>
        <taxon>Halorubrum</taxon>
    </lineage>
</organism>
<dbReference type="RefSeq" id="WP_122104245.1">
    <property type="nucleotide sequence ID" value="NZ_JBHSKV010000007.1"/>
</dbReference>
<dbReference type="PROSITE" id="PS51733">
    <property type="entry name" value="BPL_LPL_CATALYTIC"/>
    <property type="match status" value="1"/>
</dbReference>
<evidence type="ECO:0000259" key="2">
    <source>
        <dbReference type="PROSITE" id="PS51733"/>
    </source>
</evidence>
<feature type="region of interest" description="Disordered" evidence="1">
    <location>
        <begin position="117"/>
        <end position="143"/>
    </location>
</feature>
<proteinExistence type="predicted"/>
<keyword evidence="4" id="KW-1185">Reference proteome</keyword>
<protein>
    <submittedName>
        <fullName evidence="3">Lipoate--protein ligase family protein</fullName>
    </submittedName>
</protein>
<feature type="domain" description="BPL/LPL catalytic" evidence="2">
    <location>
        <begin position="26"/>
        <end position="228"/>
    </location>
</feature>
<reference evidence="3 4" key="1">
    <citation type="journal article" date="2019" name="Int. J. Syst. Evol. Microbiol.">
        <title>The Global Catalogue of Microorganisms (GCM) 10K type strain sequencing project: providing services to taxonomists for standard genome sequencing and annotation.</title>
        <authorList>
            <consortium name="The Broad Institute Genomics Platform"/>
            <consortium name="The Broad Institute Genome Sequencing Center for Infectious Disease"/>
            <person name="Wu L."/>
            <person name="Ma J."/>
        </authorList>
    </citation>
    <scope>NUCLEOTIDE SEQUENCE [LARGE SCALE GENOMIC DNA]</scope>
    <source>
        <strain evidence="3 4">CGMCC 1.16026</strain>
    </source>
</reference>
<dbReference type="Proteomes" id="UP001596145">
    <property type="component" value="Unassembled WGS sequence"/>
</dbReference>
<evidence type="ECO:0000313" key="4">
    <source>
        <dbReference type="Proteomes" id="UP001596145"/>
    </source>
</evidence>
<dbReference type="EMBL" id="JBHSKV010000007">
    <property type="protein sequence ID" value="MFC5133944.1"/>
    <property type="molecule type" value="Genomic_DNA"/>
</dbReference>
<dbReference type="InterPro" id="IPR045864">
    <property type="entry name" value="aa-tRNA-synth_II/BPL/LPL"/>
</dbReference>
<name>A0ABD5QP43_9EURY</name>
<dbReference type="SUPFAM" id="SSF55681">
    <property type="entry name" value="Class II aaRS and biotin synthetases"/>
    <property type="match status" value="1"/>
</dbReference>
<dbReference type="Gene3D" id="3.30.930.10">
    <property type="entry name" value="Bira Bifunctional Protein, Domain 2"/>
    <property type="match status" value="1"/>
</dbReference>
<dbReference type="Pfam" id="PF21948">
    <property type="entry name" value="LplA-B_cat"/>
    <property type="match status" value="1"/>
</dbReference>
<evidence type="ECO:0000313" key="3">
    <source>
        <dbReference type="EMBL" id="MFC5133944.1"/>
    </source>
</evidence>
<accession>A0ABD5QP43</accession>
<dbReference type="InterPro" id="IPR004143">
    <property type="entry name" value="BPL_LPL_catalytic"/>
</dbReference>